<dbReference type="PANTHER" id="PTHR30411">
    <property type="entry name" value="CYTOPLASMIC PROTEIN"/>
    <property type="match status" value="1"/>
</dbReference>
<dbReference type="SUPFAM" id="SSF55826">
    <property type="entry name" value="YbaK/ProRS associated domain"/>
    <property type="match status" value="1"/>
</dbReference>
<dbReference type="GO" id="GO:0002161">
    <property type="term" value="F:aminoacyl-tRNA deacylase activity"/>
    <property type="evidence" value="ECO:0007669"/>
    <property type="project" value="InterPro"/>
</dbReference>
<accession>A0A382IF21</accession>
<organism evidence="2">
    <name type="scientific">marine metagenome</name>
    <dbReference type="NCBI Taxonomy" id="408172"/>
    <lineage>
        <taxon>unclassified sequences</taxon>
        <taxon>metagenomes</taxon>
        <taxon>ecological metagenomes</taxon>
    </lineage>
</organism>
<proteinExistence type="predicted"/>
<dbReference type="Pfam" id="PF04073">
    <property type="entry name" value="tRNA_edit"/>
    <property type="match status" value="1"/>
</dbReference>
<dbReference type="PANTHER" id="PTHR30411:SF1">
    <property type="entry name" value="CYTOPLASMIC PROTEIN"/>
    <property type="match status" value="1"/>
</dbReference>
<evidence type="ECO:0000313" key="2">
    <source>
        <dbReference type="EMBL" id="SVB97955.1"/>
    </source>
</evidence>
<dbReference type="InterPro" id="IPR036754">
    <property type="entry name" value="YbaK/aa-tRNA-synt-asso_dom_sf"/>
</dbReference>
<feature type="domain" description="YbaK/aminoacyl-tRNA synthetase-associated" evidence="1">
    <location>
        <begin position="25"/>
        <end position="139"/>
    </location>
</feature>
<dbReference type="Gene3D" id="3.90.960.10">
    <property type="entry name" value="YbaK/aminoacyl-tRNA synthetase-associated domain"/>
    <property type="match status" value="1"/>
</dbReference>
<name>A0A382IF21_9ZZZZ</name>
<protein>
    <recommendedName>
        <fullName evidence="1">YbaK/aminoacyl-tRNA synthetase-associated domain-containing protein</fullName>
    </recommendedName>
</protein>
<reference evidence="2" key="1">
    <citation type="submission" date="2018-05" db="EMBL/GenBank/DDBJ databases">
        <authorList>
            <person name="Lanie J.A."/>
            <person name="Ng W.-L."/>
            <person name="Kazmierczak K.M."/>
            <person name="Andrzejewski T.M."/>
            <person name="Davidsen T.M."/>
            <person name="Wayne K.J."/>
            <person name="Tettelin H."/>
            <person name="Glass J.I."/>
            <person name="Rusch D."/>
            <person name="Podicherti R."/>
            <person name="Tsui H.-C.T."/>
            <person name="Winkler M.E."/>
        </authorList>
    </citation>
    <scope>NUCLEOTIDE SEQUENCE</scope>
</reference>
<sequence>MIPEKVRRILTENGLVALEFAPGSTPTSETAAQQIGVQVGQIAKSMVLKAKTGCYYLVICPGDLRICNKKAKKIIGSRVRMAQASETQQVTGFKPGGVCPFGVDNLDILIDERLAQYQTIYPAAGTDASGVAVTFSQLQTITAARVVDIMLEDR</sequence>
<dbReference type="CDD" id="cd04333">
    <property type="entry name" value="ProX_deacylase"/>
    <property type="match status" value="1"/>
</dbReference>
<dbReference type="AlphaFoldDB" id="A0A382IF21"/>
<dbReference type="EMBL" id="UINC01066850">
    <property type="protein sequence ID" value="SVB97955.1"/>
    <property type="molecule type" value="Genomic_DNA"/>
</dbReference>
<dbReference type="InterPro" id="IPR007214">
    <property type="entry name" value="YbaK/aa-tRNA-synth-assoc-dom"/>
</dbReference>
<gene>
    <name evidence="2" type="ORF">METZ01_LOCUS250809</name>
</gene>
<evidence type="ECO:0000259" key="1">
    <source>
        <dbReference type="Pfam" id="PF04073"/>
    </source>
</evidence>